<sequence>MRRLLLHERSRYSEISVYETDELYGERGLFRVLQFASEAVQGAMDMNQPARIILEYPRAMLYLLRQHVPALGRVFMIGQGAGTLASHLKDVRIMVAEIDPLVAEISRTYFGYSGDSVRIGDGRYLLEQENPGIFDGIIVDAFSEQGTPSHLTSLGFFQIAAERLSPEGLLLLNVFGRGADDTWVAALTSTLREVMTCVRVFTLPTDQPHDQRNMMIVGSHKPITYQTHHTAGFEEIKPRAGYLIHDRTS</sequence>
<dbReference type="Gene3D" id="3.40.50.150">
    <property type="entry name" value="Vaccinia Virus protein VP39"/>
    <property type="match status" value="1"/>
</dbReference>
<reference evidence="2 3" key="1">
    <citation type="submission" date="2021-01" db="EMBL/GenBank/DDBJ databases">
        <title>Paenibacillus sp.nov. isolated from the rhizosphere soil of tomato plant.</title>
        <authorList>
            <person name="Thin K.K."/>
            <person name="Zhang X."/>
            <person name="He S."/>
        </authorList>
    </citation>
    <scope>NUCLEOTIDE SEQUENCE [LARGE SCALE GENOMIC DNA]</scope>
    <source>
        <strain evidence="2 3">DXFW5</strain>
    </source>
</reference>
<dbReference type="InterPro" id="IPR029063">
    <property type="entry name" value="SAM-dependent_MTases_sf"/>
</dbReference>
<dbReference type="EMBL" id="JADCNN020000007">
    <property type="protein sequence ID" value="MBM6995884.1"/>
    <property type="molecule type" value="Genomic_DNA"/>
</dbReference>
<proteinExistence type="predicted"/>
<dbReference type="CDD" id="cd02440">
    <property type="entry name" value="AdoMet_MTases"/>
    <property type="match status" value="1"/>
</dbReference>
<keyword evidence="1" id="KW-0620">Polyamine biosynthesis</keyword>
<dbReference type="Pfam" id="PF01564">
    <property type="entry name" value="Spermine_synth"/>
    <property type="match status" value="1"/>
</dbReference>
<dbReference type="SUPFAM" id="SSF53335">
    <property type="entry name" value="S-adenosyl-L-methionine-dependent methyltransferases"/>
    <property type="match status" value="1"/>
</dbReference>
<dbReference type="NCBIfam" id="NF037959">
    <property type="entry name" value="MFS_SpdSyn"/>
    <property type="match status" value="1"/>
</dbReference>
<dbReference type="PANTHER" id="PTHR43317">
    <property type="entry name" value="THERMOSPERMINE SYNTHASE ACAULIS5"/>
    <property type="match status" value="1"/>
</dbReference>
<comment type="caution">
    <text evidence="2">The sequence shown here is derived from an EMBL/GenBank/DDBJ whole genome shotgun (WGS) entry which is preliminary data.</text>
</comment>
<dbReference type="PANTHER" id="PTHR43317:SF1">
    <property type="entry name" value="THERMOSPERMINE SYNTHASE ACAULIS5"/>
    <property type="match status" value="1"/>
</dbReference>
<dbReference type="RefSeq" id="WP_193417337.1">
    <property type="nucleotide sequence ID" value="NZ_JADCNN020000007.1"/>
</dbReference>
<accession>A0ABS2H8M1</accession>
<name>A0ABS2H8M1_9BACL</name>
<gene>
    <name evidence="2" type="ORF">IM700_009530</name>
</gene>
<keyword evidence="3" id="KW-1185">Reference proteome</keyword>
<evidence type="ECO:0000256" key="1">
    <source>
        <dbReference type="ARBA" id="ARBA00023115"/>
    </source>
</evidence>
<evidence type="ECO:0000313" key="3">
    <source>
        <dbReference type="Proteomes" id="UP001516620"/>
    </source>
</evidence>
<evidence type="ECO:0000313" key="2">
    <source>
        <dbReference type="EMBL" id="MBM6995884.1"/>
    </source>
</evidence>
<organism evidence="2 3">
    <name type="scientific">Paenibacillus rhizolycopersici</name>
    <dbReference type="NCBI Taxonomy" id="2780073"/>
    <lineage>
        <taxon>Bacteria</taxon>
        <taxon>Bacillati</taxon>
        <taxon>Bacillota</taxon>
        <taxon>Bacilli</taxon>
        <taxon>Bacillales</taxon>
        <taxon>Paenibacillaceae</taxon>
        <taxon>Paenibacillus</taxon>
    </lineage>
</organism>
<dbReference type="Proteomes" id="UP001516620">
    <property type="component" value="Unassembled WGS sequence"/>
</dbReference>
<protein>
    <submittedName>
        <fullName evidence="2">Fused MFS/spermidine synthase</fullName>
    </submittedName>
</protein>